<accession>A0AA37XB35</accession>
<dbReference type="AlphaFoldDB" id="A0AA37XB35"/>
<evidence type="ECO:0000313" key="4">
    <source>
        <dbReference type="Proteomes" id="UP001157160"/>
    </source>
</evidence>
<protein>
    <recommendedName>
        <fullName evidence="2">Protein-glutamine gamma-glutamyltransferase-like C-terminal domain-containing protein</fullName>
    </recommendedName>
</protein>
<keyword evidence="1" id="KW-1133">Transmembrane helix</keyword>
<feature type="domain" description="Protein-glutamine gamma-glutamyltransferase-like C-terminal" evidence="2">
    <location>
        <begin position="125"/>
        <end position="194"/>
    </location>
</feature>
<dbReference type="RefSeq" id="WP_284231031.1">
    <property type="nucleotide sequence ID" value="NZ_BSUL01000001.1"/>
</dbReference>
<sequence>MSTVLQPSADEARRLLREELSQRVYREAEPNWFDRVVSGFLEWLASLAVGDGAAPAALLTILLVVVAGAVIAALVIFGLPRLRRRRTPPAPLFGDDDDRTAAELRAAASAAAARGDFTAAVLDGFRALARGLDERGLLLVSPGTTAHAVAAGAALVRPEATDDLEHAAGDFDRARYLGLGADEAAWSRVSRLDERMRATAGSTA</sequence>
<keyword evidence="1" id="KW-0812">Transmembrane</keyword>
<evidence type="ECO:0000313" key="3">
    <source>
        <dbReference type="EMBL" id="GMA27975.1"/>
    </source>
</evidence>
<organism evidence="3 4">
    <name type="scientific">Arenivirga flava</name>
    <dbReference type="NCBI Taxonomy" id="1930060"/>
    <lineage>
        <taxon>Bacteria</taxon>
        <taxon>Bacillati</taxon>
        <taxon>Actinomycetota</taxon>
        <taxon>Actinomycetes</taxon>
        <taxon>Micrococcales</taxon>
        <taxon>Microbacteriaceae</taxon>
        <taxon>Arenivirga</taxon>
    </lineage>
</organism>
<reference evidence="3 4" key="1">
    <citation type="journal article" date="2014" name="Int. J. Syst. Evol. Microbiol.">
        <title>Complete genome sequence of Corynebacterium casei LMG S-19264T (=DSM 44701T), isolated from a smear-ripened cheese.</title>
        <authorList>
            <consortium name="US DOE Joint Genome Institute (JGI-PGF)"/>
            <person name="Walter F."/>
            <person name="Albersmeier A."/>
            <person name="Kalinowski J."/>
            <person name="Ruckert C."/>
        </authorList>
    </citation>
    <scope>NUCLEOTIDE SEQUENCE [LARGE SCALE GENOMIC DNA]</scope>
    <source>
        <strain evidence="3 4">NBRC 112289</strain>
    </source>
</reference>
<comment type="caution">
    <text evidence="3">The sequence shown here is derived from an EMBL/GenBank/DDBJ whole genome shotgun (WGS) entry which is preliminary data.</text>
</comment>
<keyword evidence="1" id="KW-0472">Membrane</keyword>
<keyword evidence="4" id="KW-1185">Reference proteome</keyword>
<dbReference type="Pfam" id="PF13559">
    <property type="entry name" value="DUF4129"/>
    <property type="match status" value="1"/>
</dbReference>
<dbReference type="EMBL" id="BSUL01000001">
    <property type="protein sequence ID" value="GMA27975.1"/>
    <property type="molecule type" value="Genomic_DNA"/>
</dbReference>
<name>A0AA37XB35_9MICO</name>
<dbReference type="Proteomes" id="UP001157160">
    <property type="component" value="Unassembled WGS sequence"/>
</dbReference>
<feature type="transmembrane region" description="Helical" evidence="1">
    <location>
        <begin position="56"/>
        <end position="79"/>
    </location>
</feature>
<evidence type="ECO:0000256" key="1">
    <source>
        <dbReference type="SAM" id="Phobius"/>
    </source>
</evidence>
<proteinExistence type="predicted"/>
<evidence type="ECO:0000259" key="2">
    <source>
        <dbReference type="Pfam" id="PF13559"/>
    </source>
</evidence>
<gene>
    <name evidence="3" type="ORF">GCM10025874_12280</name>
</gene>
<dbReference type="InterPro" id="IPR025403">
    <property type="entry name" value="TgpA-like_C"/>
</dbReference>